<dbReference type="CDD" id="cd00067">
    <property type="entry name" value="GAL4"/>
    <property type="match status" value="1"/>
</dbReference>
<dbReference type="PROSITE" id="PS00463">
    <property type="entry name" value="ZN2_CY6_FUNGAL_1"/>
    <property type="match status" value="1"/>
</dbReference>
<dbReference type="OrthoDB" id="3362851at2759"/>
<feature type="region of interest" description="Disordered" evidence="3">
    <location>
        <begin position="145"/>
        <end position="190"/>
    </location>
</feature>
<name>A0A5C3EAY0_9BASI</name>
<dbReference type="Proteomes" id="UP000324022">
    <property type="component" value="Unassembled WGS sequence"/>
</dbReference>
<keyword evidence="2" id="KW-0539">Nucleus</keyword>
<dbReference type="SUPFAM" id="SSF57701">
    <property type="entry name" value="Zn2/Cys6 DNA-binding domain"/>
    <property type="match status" value="1"/>
</dbReference>
<dbReference type="Pfam" id="PF00172">
    <property type="entry name" value="Zn_clus"/>
    <property type="match status" value="1"/>
</dbReference>
<protein>
    <submittedName>
        <fullName evidence="5">Related to ASG1 - activator of stress genes</fullName>
    </submittedName>
</protein>
<evidence type="ECO:0000259" key="4">
    <source>
        <dbReference type="PROSITE" id="PS50048"/>
    </source>
</evidence>
<organism evidence="5 6">
    <name type="scientific">Ustilago trichophora</name>
    <dbReference type="NCBI Taxonomy" id="86804"/>
    <lineage>
        <taxon>Eukaryota</taxon>
        <taxon>Fungi</taxon>
        <taxon>Dikarya</taxon>
        <taxon>Basidiomycota</taxon>
        <taxon>Ustilaginomycotina</taxon>
        <taxon>Ustilaginomycetes</taxon>
        <taxon>Ustilaginales</taxon>
        <taxon>Ustilaginaceae</taxon>
        <taxon>Ustilago</taxon>
    </lineage>
</organism>
<evidence type="ECO:0000256" key="2">
    <source>
        <dbReference type="ARBA" id="ARBA00023242"/>
    </source>
</evidence>
<feature type="region of interest" description="Disordered" evidence="3">
    <location>
        <begin position="105"/>
        <end position="130"/>
    </location>
</feature>
<dbReference type="InterPro" id="IPR050613">
    <property type="entry name" value="Sec_Metabolite_Reg"/>
</dbReference>
<dbReference type="AlphaFoldDB" id="A0A5C3EAY0"/>
<evidence type="ECO:0000256" key="3">
    <source>
        <dbReference type="SAM" id="MobiDB-lite"/>
    </source>
</evidence>
<dbReference type="PANTHER" id="PTHR31001:SF89">
    <property type="entry name" value="ZN(2)-C6 FUNGAL-TYPE DOMAIN-CONTAINING PROTEIN"/>
    <property type="match status" value="1"/>
</dbReference>
<keyword evidence="6" id="KW-1185">Reference proteome</keyword>
<evidence type="ECO:0000313" key="5">
    <source>
        <dbReference type="EMBL" id="SPO27803.1"/>
    </source>
</evidence>
<feature type="compositionally biased region" description="Basic residues" evidence="3">
    <location>
        <begin position="48"/>
        <end position="67"/>
    </location>
</feature>
<dbReference type="InterPro" id="IPR036864">
    <property type="entry name" value="Zn2-C6_fun-type_DNA-bd_sf"/>
</dbReference>
<evidence type="ECO:0000313" key="6">
    <source>
        <dbReference type="Proteomes" id="UP000324022"/>
    </source>
</evidence>
<dbReference type="PANTHER" id="PTHR31001">
    <property type="entry name" value="UNCHARACTERIZED TRANSCRIPTIONAL REGULATORY PROTEIN"/>
    <property type="match status" value="1"/>
</dbReference>
<dbReference type="GO" id="GO:0008270">
    <property type="term" value="F:zinc ion binding"/>
    <property type="evidence" value="ECO:0007669"/>
    <property type="project" value="InterPro"/>
</dbReference>
<feature type="domain" description="Zn(2)-C6 fungal-type" evidence="4">
    <location>
        <begin position="16"/>
        <end position="47"/>
    </location>
</feature>
<reference evidence="5 6" key="1">
    <citation type="submission" date="2018-03" db="EMBL/GenBank/DDBJ databases">
        <authorList>
            <person name="Guldener U."/>
        </authorList>
    </citation>
    <scope>NUCLEOTIDE SEQUENCE [LARGE SCALE GENOMIC DNA]</scope>
    <source>
        <strain evidence="5 6">NBRC100155</strain>
    </source>
</reference>
<feature type="region of interest" description="Disordered" evidence="3">
    <location>
        <begin position="45"/>
        <end position="76"/>
    </location>
</feature>
<proteinExistence type="predicted"/>
<dbReference type="Gene3D" id="4.10.240.10">
    <property type="entry name" value="Zn(2)-C6 fungal-type DNA-binding domain"/>
    <property type="match status" value="1"/>
</dbReference>
<comment type="subcellular location">
    <subcellularLocation>
        <location evidence="1">Nucleus</location>
    </subcellularLocation>
</comment>
<dbReference type="GO" id="GO:0000981">
    <property type="term" value="F:DNA-binding transcription factor activity, RNA polymerase II-specific"/>
    <property type="evidence" value="ECO:0007669"/>
    <property type="project" value="InterPro"/>
</dbReference>
<dbReference type="PROSITE" id="PS50048">
    <property type="entry name" value="ZN2_CY6_FUNGAL_2"/>
    <property type="match status" value="1"/>
</dbReference>
<gene>
    <name evidence="5" type="ORF">UTRI_04946</name>
</gene>
<sequence>MVAATTTEKPRSMNRSCIQCRERKIKCDRLDPCGQCTAKGAANECKRELRKKRAKNKRPFPKRKSRTKPSASTENAATINFAQLSYNTQSGLDAAGSTLAWAERPMTTASHQSETSYTPSSSGKAVTPNTSSSVHDFAYFQGRAGDAAHAQPSQATYSNRTHEDDAGSDPDNASSYDSTDSDSDDTPESDDRLHMLEANQLMKLQTAPQFRCPFALKDVYAEWRTMSMEQRQALVQEIRDALPSPPQTLHLLHDVYVKRIHSIHGNVVHIPTVQVVLTELLTDPSFEQRDRYAFGHITTALLVIFAALRFAPLDRTYTWARRGSTSSQVEPLGQKEIRQRQKKIYSLVKRIQRFESTFTFGSIPELQTAVLMLAVGKGSSSFLESLADCAIRSAMRMRIHRLGSLEKMHSPKARPTQIITGEMAVRCWWALVRRDWSQSNKHRTYRILPAQFNTRQPLNVFDDELLIVPCPRSHFRSTWTHVSYSYVTIDFAIMTRTLVDQVNAQSNLDDGPDSTYGWGLASVFGQRLSAPQRDSLDQMFQSVIAAFPAHYSLEARYDVVGLVDVERWLLHQRLFYLFLTLHMPLVSEAARPHGSLMYMASHILDIQDKVTDICTRLDNCYLNTLQTLRACLVLLLDLFFTEAPVNISGLSRLMTRRKITAALEKIPMDVLSSTTKLCVQLVQILMTLEEQHHRSQVGSGSSADNASPVANDAVCEAAVEPVAVVDTAVLRNRWHATCQILDVLLNDGYWQSFRKNLIELDHLIPDWLQKPVREDPSDWLQKAARGLPSNNAVQAVVGEIPSQVALPSSTSSQPANMALPEASLFSRLDCGSDAGTASAVLGPIADVGLTFPFDPKLLEDLDVSGLDLPDSSSQLPQFDMDLIGHQDFEGFGNSSQSIDFAKMLMDWRVDVPITS</sequence>
<evidence type="ECO:0000256" key="1">
    <source>
        <dbReference type="ARBA" id="ARBA00004123"/>
    </source>
</evidence>
<accession>A0A5C3EAY0</accession>
<dbReference type="InterPro" id="IPR001138">
    <property type="entry name" value="Zn2Cys6_DnaBD"/>
</dbReference>
<feature type="compositionally biased region" description="Acidic residues" evidence="3">
    <location>
        <begin position="179"/>
        <end position="188"/>
    </location>
</feature>
<dbReference type="EMBL" id="OOIN01000020">
    <property type="protein sequence ID" value="SPO27803.1"/>
    <property type="molecule type" value="Genomic_DNA"/>
</dbReference>
<dbReference type="GO" id="GO:0005634">
    <property type="term" value="C:nucleus"/>
    <property type="evidence" value="ECO:0007669"/>
    <property type="project" value="UniProtKB-SubCell"/>
</dbReference>
<dbReference type="CDD" id="cd12148">
    <property type="entry name" value="fungal_TF_MHR"/>
    <property type="match status" value="1"/>
</dbReference>
<feature type="compositionally biased region" description="Polar residues" evidence="3">
    <location>
        <begin position="107"/>
        <end position="130"/>
    </location>
</feature>
<dbReference type="SMART" id="SM00066">
    <property type="entry name" value="GAL4"/>
    <property type="match status" value="1"/>
</dbReference>